<keyword evidence="2" id="KW-0812">Transmembrane</keyword>
<feature type="region of interest" description="Disordered" evidence="1">
    <location>
        <begin position="1"/>
        <end position="24"/>
    </location>
</feature>
<organism evidence="3 4">
    <name type="scientific">Marssonina brunnea f. sp. multigermtubi (strain MB_m1)</name>
    <name type="common">Marssonina leaf spot fungus</name>
    <dbReference type="NCBI Taxonomy" id="1072389"/>
    <lineage>
        <taxon>Eukaryota</taxon>
        <taxon>Fungi</taxon>
        <taxon>Dikarya</taxon>
        <taxon>Ascomycota</taxon>
        <taxon>Pezizomycotina</taxon>
        <taxon>Leotiomycetes</taxon>
        <taxon>Helotiales</taxon>
        <taxon>Drepanopezizaceae</taxon>
        <taxon>Drepanopeziza</taxon>
    </lineage>
</organism>
<sequence>MWQRPQIQTNDDPFTTPSTPTSTRLKWATNRPPRIPLFRLRHGHAKIVFALSILGLFVMIRRLIPSSTYLLQPIDLRIYSSTSTTATATTTPYAAFQPPEASPYRIPDSTDVFQSYKFRNICDISSLDLHAPFSPLCADRASMLAAMSGGGRIGYDAPYMPRGCDMRWFSTEEVCEILGRFEKVVLVGDSMLRHITGSLNVLVRKDLGYGAVTDWNFSLQERRECFCNEQFDVKACSVQGIYKTADVMANDPASISCPNNINVIMEQIVKYPIPEDEIRRLKEDVTTFGKKPIAVILGHGLWSNLDLQMSVRWLDGVIGAIRDILGSEWTGLFITPNAAGKEKPDDWIVTQGNKALMLFEEAVGMLAKERGLDHLGTWNMSIQSNKYDGVHLDMKGNLVKAMMVLNWLNMIKAE</sequence>
<proteinExistence type="predicted"/>
<dbReference type="EMBL" id="JH921471">
    <property type="protein sequence ID" value="EKD12010.1"/>
    <property type="molecule type" value="Genomic_DNA"/>
</dbReference>
<dbReference type="Proteomes" id="UP000006753">
    <property type="component" value="Unassembled WGS sequence"/>
</dbReference>
<reference evidence="3 4" key="1">
    <citation type="journal article" date="2012" name="BMC Genomics">
        <title>Sequencing the genome of Marssonina brunnea reveals fungus-poplar co-evolution.</title>
        <authorList>
            <person name="Zhu S."/>
            <person name="Cao Y.-Z."/>
            <person name="Jiang C."/>
            <person name="Tan B.-Y."/>
            <person name="Wang Z."/>
            <person name="Feng S."/>
            <person name="Zhang L."/>
            <person name="Su X.-H."/>
            <person name="Brejova B."/>
            <person name="Vinar T."/>
            <person name="Xu M."/>
            <person name="Wang M.-X."/>
            <person name="Zhang S.-G."/>
            <person name="Huang M.-R."/>
            <person name="Wu R."/>
            <person name="Zhou Y."/>
        </authorList>
    </citation>
    <scope>NUCLEOTIDE SEQUENCE [LARGE SCALE GENOMIC DNA]</scope>
    <source>
        <strain evidence="3 4">MB_m1</strain>
    </source>
</reference>
<keyword evidence="2" id="KW-0472">Membrane</keyword>
<dbReference type="AlphaFoldDB" id="K1W511"/>
<protein>
    <submittedName>
        <fullName evidence="3">Uncharacterized protein</fullName>
    </submittedName>
</protein>
<dbReference type="KEGG" id="mbe:MBM_09873"/>
<name>K1W511_MARBU</name>
<accession>K1W511</accession>
<evidence type="ECO:0000256" key="1">
    <source>
        <dbReference type="SAM" id="MobiDB-lite"/>
    </source>
</evidence>
<evidence type="ECO:0000313" key="4">
    <source>
        <dbReference type="Proteomes" id="UP000006753"/>
    </source>
</evidence>
<dbReference type="OMA" id="VTDWNFS"/>
<keyword evidence="2" id="KW-1133">Transmembrane helix</keyword>
<keyword evidence="4" id="KW-1185">Reference proteome</keyword>
<dbReference type="HOGENOM" id="CLU_037139_1_0_1"/>
<evidence type="ECO:0000256" key="2">
    <source>
        <dbReference type="SAM" id="Phobius"/>
    </source>
</evidence>
<dbReference type="STRING" id="1072389.K1W511"/>
<dbReference type="InParanoid" id="K1W511"/>
<gene>
    <name evidence="3" type="ORF">MBM_09873</name>
</gene>
<dbReference type="RefSeq" id="XP_007297762.1">
    <property type="nucleotide sequence ID" value="XM_007297700.1"/>
</dbReference>
<evidence type="ECO:0000313" key="3">
    <source>
        <dbReference type="EMBL" id="EKD12010.1"/>
    </source>
</evidence>
<dbReference type="GeneID" id="18765808"/>
<dbReference type="eggNOG" id="ENOG502SCW0">
    <property type="taxonomic scope" value="Eukaryota"/>
</dbReference>
<feature type="compositionally biased region" description="Polar residues" evidence="1">
    <location>
        <begin position="1"/>
        <end position="13"/>
    </location>
</feature>
<dbReference type="OrthoDB" id="5373426at2759"/>
<feature type="transmembrane region" description="Helical" evidence="2">
    <location>
        <begin position="47"/>
        <end position="64"/>
    </location>
</feature>